<reference evidence="9" key="1">
    <citation type="journal article" date="2021" name="PeerJ">
        <title>Extensive microbial diversity within the chicken gut microbiome revealed by metagenomics and culture.</title>
        <authorList>
            <person name="Gilroy R."/>
            <person name="Ravi A."/>
            <person name="Getino M."/>
            <person name="Pursley I."/>
            <person name="Horton D.L."/>
            <person name="Alikhan N.F."/>
            <person name="Baker D."/>
            <person name="Gharbi K."/>
            <person name="Hall N."/>
            <person name="Watson M."/>
            <person name="Adriaenssens E.M."/>
            <person name="Foster-Nyarko E."/>
            <person name="Jarju S."/>
            <person name="Secka A."/>
            <person name="Antonio M."/>
            <person name="Oren A."/>
            <person name="Chaudhuri R.R."/>
            <person name="La Ragione R."/>
            <person name="Hildebrand F."/>
            <person name="Pallen M.J."/>
        </authorList>
    </citation>
    <scope>NUCLEOTIDE SEQUENCE</scope>
    <source>
        <strain evidence="9">ChiSjej5B23-16112</strain>
    </source>
</reference>
<sequence length="392" mass="40349">MMSGKSKKVIAAGLLCLSMTTSCNSSLSPILAEIGKSFPNAGDAAVQIVLTLINLVTLPVMLIEPFLESRFTKRGIAVAGTVLMLAGGLLPQAFHSRLWMIYGASIVIGAGLSLVVVVSSSLISDYFTGIEKSRVMGFQSIFISIGGTLIAKGSGLFAVMTDWWRGYLVFLICIPIVVVVLLTVPAGETVPKSEKKECGISGGLMYFALLCLITGIFVAAFNTNIAMYIDRNGIGDAGTAGTVASVMQVAGIAGGLLFGGIVKIFKRFTIGLSILLMAAGTAMAGFSTSLPVICGGAAVVGLGFAVRNPGAVTFAANMVPAEQASLAIAIVSAAYNIGNFISAYIVNAAAGVLGEGIEKRFIFSAAALVIIGAVICIKAPVTDAQALDVQEK</sequence>
<feature type="transmembrane region" description="Helical" evidence="7">
    <location>
        <begin position="135"/>
        <end position="158"/>
    </location>
</feature>
<comment type="subcellular location">
    <subcellularLocation>
        <location evidence="1">Cell membrane</location>
        <topology evidence="1">Multi-pass membrane protein</topology>
    </subcellularLocation>
</comment>
<dbReference type="InterPro" id="IPR011701">
    <property type="entry name" value="MFS"/>
</dbReference>
<dbReference type="PROSITE" id="PS51257">
    <property type="entry name" value="PROKAR_LIPOPROTEIN"/>
    <property type="match status" value="1"/>
</dbReference>
<feature type="transmembrane region" description="Helical" evidence="7">
    <location>
        <begin position="100"/>
        <end position="123"/>
    </location>
</feature>
<evidence type="ECO:0000256" key="5">
    <source>
        <dbReference type="ARBA" id="ARBA00022989"/>
    </source>
</evidence>
<feature type="transmembrane region" description="Helical" evidence="7">
    <location>
        <begin position="44"/>
        <end position="63"/>
    </location>
</feature>
<dbReference type="SUPFAM" id="SSF103473">
    <property type="entry name" value="MFS general substrate transporter"/>
    <property type="match status" value="1"/>
</dbReference>
<feature type="transmembrane region" description="Helical" evidence="7">
    <location>
        <begin position="164"/>
        <end position="184"/>
    </location>
</feature>
<evidence type="ECO:0000313" key="10">
    <source>
        <dbReference type="Proteomes" id="UP000769156"/>
    </source>
</evidence>
<gene>
    <name evidence="9" type="ORF">K8V82_08660</name>
</gene>
<proteinExistence type="predicted"/>
<feature type="transmembrane region" description="Helical" evidence="7">
    <location>
        <begin position="75"/>
        <end position="94"/>
    </location>
</feature>
<feature type="transmembrane region" description="Helical" evidence="7">
    <location>
        <begin position="204"/>
        <end position="229"/>
    </location>
</feature>
<feature type="transmembrane region" description="Helical" evidence="7">
    <location>
        <begin position="241"/>
        <end position="262"/>
    </location>
</feature>
<keyword evidence="3" id="KW-1003">Cell membrane</keyword>
<keyword evidence="4 7" id="KW-0812">Transmembrane</keyword>
<feature type="domain" description="Major facilitator superfamily (MFS) profile" evidence="8">
    <location>
        <begin position="1"/>
        <end position="383"/>
    </location>
</feature>
<accession>A0A921I3K7</accession>
<dbReference type="PROSITE" id="PS50850">
    <property type="entry name" value="MFS"/>
    <property type="match status" value="1"/>
</dbReference>
<organism evidence="9 10">
    <name type="scientific">Lachnoclostridium phocaeense</name>
    <dbReference type="NCBI Taxonomy" id="1871021"/>
    <lineage>
        <taxon>Bacteria</taxon>
        <taxon>Bacillati</taxon>
        <taxon>Bacillota</taxon>
        <taxon>Clostridia</taxon>
        <taxon>Lachnospirales</taxon>
        <taxon>Lachnospiraceae</taxon>
    </lineage>
</organism>
<protein>
    <submittedName>
        <fullName evidence="9">MFS transporter</fullName>
    </submittedName>
</protein>
<evidence type="ECO:0000256" key="3">
    <source>
        <dbReference type="ARBA" id="ARBA00022475"/>
    </source>
</evidence>
<name>A0A921I3K7_9FIRM</name>
<dbReference type="EMBL" id="DYVY01000143">
    <property type="protein sequence ID" value="HJF94851.1"/>
    <property type="molecule type" value="Genomic_DNA"/>
</dbReference>
<dbReference type="AlphaFoldDB" id="A0A921I3K7"/>
<evidence type="ECO:0000256" key="2">
    <source>
        <dbReference type="ARBA" id="ARBA00022448"/>
    </source>
</evidence>
<dbReference type="Gene3D" id="1.20.1250.20">
    <property type="entry name" value="MFS general substrate transporter like domains"/>
    <property type="match status" value="1"/>
</dbReference>
<dbReference type="InterPro" id="IPR020846">
    <property type="entry name" value="MFS_dom"/>
</dbReference>
<feature type="transmembrane region" description="Helical" evidence="7">
    <location>
        <begin position="361"/>
        <end position="381"/>
    </location>
</feature>
<feature type="transmembrane region" description="Helical" evidence="7">
    <location>
        <begin position="274"/>
        <end position="306"/>
    </location>
</feature>
<dbReference type="GO" id="GO:0005886">
    <property type="term" value="C:plasma membrane"/>
    <property type="evidence" value="ECO:0007669"/>
    <property type="project" value="UniProtKB-SubCell"/>
</dbReference>
<dbReference type="PANTHER" id="PTHR23517">
    <property type="entry name" value="RESISTANCE PROTEIN MDTM, PUTATIVE-RELATED-RELATED"/>
    <property type="match status" value="1"/>
</dbReference>
<evidence type="ECO:0000259" key="8">
    <source>
        <dbReference type="PROSITE" id="PS50850"/>
    </source>
</evidence>
<feature type="transmembrane region" description="Helical" evidence="7">
    <location>
        <begin position="326"/>
        <end position="349"/>
    </location>
</feature>
<keyword evidence="6 7" id="KW-0472">Membrane</keyword>
<dbReference type="InterPro" id="IPR036259">
    <property type="entry name" value="MFS_trans_sf"/>
</dbReference>
<dbReference type="InterPro" id="IPR050171">
    <property type="entry name" value="MFS_Transporters"/>
</dbReference>
<keyword evidence="2" id="KW-0813">Transport</keyword>
<keyword evidence="5 7" id="KW-1133">Transmembrane helix</keyword>
<dbReference type="GO" id="GO:0022857">
    <property type="term" value="F:transmembrane transporter activity"/>
    <property type="evidence" value="ECO:0007669"/>
    <property type="project" value="InterPro"/>
</dbReference>
<comment type="caution">
    <text evidence="9">The sequence shown here is derived from an EMBL/GenBank/DDBJ whole genome shotgun (WGS) entry which is preliminary data.</text>
</comment>
<evidence type="ECO:0000256" key="6">
    <source>
        <dbReference type="ARBA" id="ARBA00023136"/>
    </source>
</evidence>
<evidence type="ECO:0000256" key="7">
    <source>
        <dbReference type="SAM" id="Phobius"/>
    </source>
</evidence>
<dbReference type="Pfam" id="PF07690">
    <property type="entry name" value="MFS_1"/>
    <property type="match status" value="1"/>
</dbReference>
<evidence type="ECO:0000256" key="1">
    <source>
        <dbReference type="ARBA" id="ARBA00004651"/>
    </source>
</evidence>
<evidence type="ECO:0000256" key="4">
    <source>
        <dbReference type="ARBA" id="ARBA00022692"/>
    </source>
</evidence>
<evidence type="ECO:0000313" key="9">
    <source>
        <dbReference type="EMBL" id="HJF94851.1"/>
    </source>
</evidence>
<reference evidence="9" key="2">
    <citation type="submission" date="2021-09" db="EMBL/GenBank/DDBJ databases">
        <authorList>
            <person name="Gilroy R."/>
        </authorList>
    </citation>
    <scope>NUCLEOTIDE SEQUENCE</scope>
    <source>
        <strain evidence="9">ChiSjej5B23-16112</strain>
    </source>
</reference>
<dbReference type="Proteomes" id="UP000769156">
    <property type="component" value="Unassembled WGS sequence"/>
</dbReference>